<protein>
    <submittedName>
        <fullName evidence="2">Hypothetical exported protein</fullName>
    </submittedName>
</protein>
<feature type="chain" id="PRO_5002739553" evidence="1">
    <location>
        <begin position="24"/>
        <end position="124"/>
    </location>
</feature>
<dbReference type="KEGG" id="cbd:CBUD_2081"/>
<dbReference type="Proteomes" id="UP000008555">
    <property type="component" value="Chromosome"/>
</dbReference>
<gene>
    <name evidence="2" type="ordered locus">CBUD_2081</name>
</gene>
<dbReference type="EMBL" id="CP000733">
    <property type="protein sequence ID" value="ABS77683.1"/>
    <property type="molecule type" value="Genomic_DNA"/>
</dbReference>
<dbReference type="HOGENOM" id="CLU_2000096_0_0_6"/>
<evidence type="ECO:0000256" key="1">
    <source>
        <dbReference type="SAM" id="SignalP"/>
    </source>
</evidence>
<name>A9KH00_COXBN</name>
<sequence length="124" mass="13801">MKKLILSATITTSLVALPFSGIAFNNPFSQLVRNAINPQYQDCGKTTDPGFCHCFTDALLTGCQHAPIHPKCTPDAIKKEIDAMRAQGKTYEQICRLEHSPVDPTVCAEDLQYWHDNYSTCNKP</sequence>
<dbReference type="AlphaFoldDB" id="A9KH00"/>
<evidence type="ECO:0000313" key="2">
    <source>
        <dbReference type="EMBL" id="ABS77683.1"/>
    </source>
</evidence>
<proteinExistence type="predicted"/>
<feature type="signal peptide" evidence="1">
    <location>
        <begin position="1"/>
        <end position="23"/>
    </location>
</feature>
<reference evidence="2 3" key="1">
    <citation type="journal article" date="2009" name="Infect. Immun.">
        <title>Comparative genomics reveal extensive transposon-mediated genomic plasticity and diversity among potential effector proteins within the genus Coxiella.</title>
        <authorList>
            <person name="Beare P.A."/>
            <person name="Unsworth N."/>
            <person name="Andoh M."/>
            <person name="Voth D.E."/>
            <person name="Omsland A."/>
            <person name="Gilk S.D."/>
            <person name="Williams K.P."/>
            <person name="Sobral B.W."/>
            <person name="Kupko J.J.III."/>
            <person name="Porcella S.F."/>
            <person name="Samuel J.E."/>
            <person name="Heinzen R.A."/>
        </authorList>
    </citation>
    <scope>NUCLEOTIDE SEQUENCE [LARGE SCALE GENOMIC DNA]</scope>
    <source>
        <strain evidence="2 3">Dugway 5J108-111</strain>
    </source>
</reference>
<dbReference type="RefSeq" id="WP_011997407.1">
    <property type="nucleotide sequence ID" value="NC_009727.1"/>
</dbReference>
<keyword evidence="1" id="KW-0732">Signal</keyword>
<accession>A9KH00</accession>
<organism evidence="2 3">
    <name type="scientific">Coxiella burnetii (strain Dugway 5J108-111)</name>
    <dbReference type="NCBI Taxonomy" id="434922"/>
    <lineage>
        <taxon>Bacteria</taxon>
        <taxon>Pseudomonadati</taxon>
        <taxon>Pseudomonadota</taxon>
        <taxon>Gammaproteobacteria</taxon>
        <taxon>Legionellales</taxon>
        <taxon>Coxiellaceae</taxon>
        <taxon>Coxiella</taxon>
    </lineage>
</organism>
<evidence type="ECO:0000313" key="3">
    <source>
        <dbReference type="Proteomes" id="UP000008555"/>
    </source>
</evidence>